<organism evidence="2 3">
    <name type="scientific">Plesiomonas shigelloides 302-73</name>
    <dbReference type="NCBI Taxonomy" id="1315976"/>
    <lineage>
        <taxon>Bacteria</taxon>
        <taxon>Pseudomonadati</taxon>
        <taxon>Pseudomonadota</taxon>
        <taxon>Gammaproteobacteria</taxon>
        <taxon>Enterobacterales</taxon>
        <taxon>Enterobacteriaceae</taxon>
        <taxon>Plesiomonas</taxon>
    </lineage>
</organism>
<dbReference type="PIRSF" id="PIRSF028205">
    <property type="entry name" value="UCP028205"/>
    <property type="match status" value="1"/>
</dbReference>
<dbReference type="Gene3D" id="2.50.20.10">
    <property type="entry name" value="Lipoprotein localisation LolA/LolB/LppX"/>
    <property type="match status" value="1"/>
</dbReference>
<accession>R8ARX8</accession>
<evidence type="ECO:0000313" key="2">
    <source>
        <dbReference type="EMBL" id="EON89085.1"/>
    </source>
</evidence>
<dbReference type="InterPro" id="IPR033399">
    <property type="entry name" value="TP_0789-like"/>
</dbReference>
<evidence type="ECO:0000313" key="3">
    <source>
        <dbReference type="Proteomes" id="UP000014012"/>
    </source>
</evidence>
<dbReference type="HOGENOM" id="CLU_081285_2_0_6"/>
<dbReference type="EMBL" id="AQQO01000047">
    <property type="protein sequence ID" value="EON89085.1"/>
    <property type="molecule type" value="Genomic_DNA"/>
</dbReference>
<name>R8ARX8_PLESH</name>
<comment type="caution">
    <text evidence="2">The sequence shown here is derived from an EMBL/GenBank/DDBJ whole genome shotgun (WGS) entry which is preliminary data.</text>
</comment>
<keyword evidence="3" id="KW-1185">Reference proteome</keyword>
<dbReference type="RefSeq" id="WP_010863234.1">
    <property type="nucleotide sequence ID" value="NZ_KB944508.1"/>
</dbReference>
<reference evidence="2 3" key="1">
    <citation type="journal article" date="2013" name="Genome Announc.">
        <title>Genome Sequence of Plesiomonas shigelloides Strain 302-73 (Serotype O1).</title>
        <authorList>
            <person name="Pique N."/>
            <person name="Aquilini E."/>
            <person name="Alioto T."/>
            <person name="Minana-Galbis D."/>
            <person name="Tomas J.M."/>
        </authorList>
    </citation>
    <scope>NUCLEOTIDE SEQUENCE [LARGE SCALE GENOMIC DNA]</scope>
    <source>
        <strain evidence="2 3">302-73</strain>
    </source>
</reference>
<dbReference type="Proteomes" id="UP000014012">
    <property type="component" value="Unassembled WGS sequence"/>
</dbReference>
<dbReference type="PATRIC" id="fig|1315976.3.peg.1593"/>
<dbReference type="OrthoDB" id="368800at2"/>
<gene>
    <name evidence="2" type="ORF">PLESHI_08055</name>
</gene>
<protein>
    <recommendedName>
        <fullName evidence="1">Uncharacterized protein TP-0789 domain-containing protein</fullName>
    </recommendedName>
</protein>
<proteinExistence type="predicted"/>
<sequence>MCNVIEHGNLREQSGRGRLGKNVQKRARPRWQGALLIACAAITLCTSTVSYADDVAAMVRDADRYRLQSNAAKVISNVSLYQDGKLDKTREYHVYLRENRESLVLFKSSAEAGQKMLMLGDNYWLLMPKSRRPIRITPMQKLLGEASVGDISTLTWSDDYQAQADGRETVTPPQGSAVATERLKLTAKTPGASYQAITLWLAQGSHYPVKADLYVQSGKLAKQAWFDVQGERVRSMTLQDRIQNGKSTVIVYQSVSPERLDDRFYNPAYLIQNGAGL</sequence>
<dbReference type="Pfam" id="PF17131">
    <property type="entry name" value="LolA_like"/>
    <property type="match status" value="1"/>
</dbReference>
<dbReference type="CDD" id="cd16329">
    <property type="entry name" value="LolA_like"/>
    <property type="match status" value="1"/>
</dbReference>
<dbReference type="InterPro" id="IPR011220">
    <property type="entry name" value="UCP028205"/>
</dbReference>
<dbReference type="AlphaFoldDB" id="R8ARX8"/>
<feature type="domain" description="Uncharacterized protein TP-0789" evidence="1">
    <location>
        <begin position="99"/>
        <end position="270"/>
    </location>
</feature>
<evidence type="ECO:0000259" key="1">
    <source>
        <dbReference type="Pfam" id="PF17131"/>
    </source>
</evidence>